<proteinExistence type="predicted"/>
<evidence type="ECO:0000259" key="1">
    <source>
        <dbReference type="Pfam" id="PF06054"/>
    </source>
</evidence>
<dbReference type="Proteomes" id="UP000295169">
    <property type="component" value="Unassembled WGS sequence"/>
</dbReference>
<name>A0A4R1PKK5_9GAMM</name>
<accession>A0A4R1PKK5</accession>
<dbReference type="Pfam" id="PF06054">
    <property type="entry name" value="CoiA_nuc"/>
    <property type="match status" value="1"/>
</dbReference>
<dbReference type="InterPro" id="IPR010330">
    <property type="entry name" value="CoiA_nuc"/>
</dbReference>
<organism evidence="2 3">
    <name type="scientific">Azotobacter chroococcum</name>
    <dbReference type="NCBI Taxonomy" id="353"/>
    <lineage>
        <taxon>Bacteria</taxon>
        <taxon>Pseudomonadati</taxon>
        <taxon>Pseudomonadota</taxon>
        <taxon>Gammaproteobacteria</taxon>
        <taxon>Pseudomonadales</taxon>
        <taxon>Pseudomonadaceae</taxon>
        <taxon>Azotobacter</taxon>
    </lineage>
</organism>
<sequence>MKSASAVNPQLFTMACCGARAVLKTSIYGVQFFAHYSDECATAPETQWHVAGKDMVMGELRVLGIQGVLEKTGGAGKHKWRADIYFELPGRRVAIEIQHSYLHYRDFLRRQERYKQDGVECYWLVRQESVYPALCKTIVRNRLKNEHGNKWPMLPIQVYPAIPDMFFAILLPDRDTQIVIPGLAVQTKTLLQAIMAGNLRYNGNYWSISGA</sequence>
<evidence type="ECO:0000313" key="3">
    <source>
        <dbReference type="Proteomes" id="UP000295169"/>
    </source>
</evidence>
<protein>
    <submittedName>
        <fullName evidence="2">Competence protein CoiA-like protein</fullName>
    </submittedName>
</protein>
<dbReference type="PROSITE" id="PS51257">
    <property type="entry name" value="PROKAR_LIPOPROTEIN"/>
    <property type="match status" value="1"/>
</dbReference>
<evidence type="ECO:0000313" key="2">
    <source>
        <dbReference type="EMBL" id="TCL28182.1"/>
    </source>
</evidence>
<dbReference type="AlphaFoldDB" id="A0A4R1PKK5"/>
<reference evidence="2 3" key="1">
    <citation type="submission" date="2019-03" db="EMBL/GenBank/DDBJ databases">
        <title>Genomic Encyclopedia of Type Strains, Phase IV (KMG-IV): sequencing the most valuable type-strain genomes for metagenomic binning, comparative biology and taxonomic classification.</title>
        <authorList>
            <person name="Goeker M."/>
        </authorList>
    </citation>
    <scope>NUCLEOTIDE SEQUENCE [LARGE SCALE GENOMIC DNA]</scope>
    <source>
        <strain evidence="2 3">DSM 2286</strain>
    </source>
</reference>
<dbReference type="EMBL" id="SMMU01000022">
    <property type="protein sequence ID" value="TCL28182.1"/>
    <property type="molecule type" value="Genomic_DNA"/>
</dbReference>
<gene>
    <name evidence="2" type="ORF">EV691_12267</name>
</gene>
<comment type="caution">
    <text evidence="2">The sequence shown here is derived from an EMBL/GenBank/DDBJ whole genome shotgun (WGS) entry which is preliminary data.</text>
</comment>
<feature type="domain" description="Competence protein CoiA nuclease-like" evidence="1">
    <location>
        <begin position="45"/>
        <end position="131"/>
    </location>
</feature>